<dbReference type="EMBL" id="CM051398">
    <property type="protein sequence ID" value="KAJ4718394.1"/>
    <property type="molecule type" value="Genomic_DNA"/>
</dbReference>
<keyword evidence="1" id="KW-0418">Kinase</keyword>
<evidence type="ECO:0000313" key="1">
    <source>
        <dbReference type="EMBL" id="KAJ4718394.1"/>
    </source>
</evidence>
<accession>A0ACC1Y621</accession>
<dbReference type="Proteomes" id="UP001164539">
    <property type="component" value="Chromosome 5"/>
</dbReference>
<reference evidence="1 2" key="1">
    <citation type="journal article" date="2023" name="Science">
        <title>Complex scaffold remodeling in plant triterpene biosynthesis.</title>
        <authorList>
            <person name="De La Pena R."/>
            <person name="Hodgson H."/>
            <person name="Liu J.C."/>
            <person name="Stephenson M.J."/>
            <person name="Martin A.C."/>
            <person name="Owen C."/>
            <person name="Harkess A."/>
            <person name="Leebens-Mack J."/>
            <person name="Jimenez L.E."/>
            <person name="Osbourn A."/>
            <person name="Sattely E.S."/>
        </authorList>
    </citation>
    <scope>NUCLEOTIDE SEQUENCE [LARGE SCALE GENOMIC DNA]</scope>
    <source>
        <strain evidence="2">cv. JPN11</strain>
        <tissue evidence="1">Leaf</tissue>
    </source>
</reference>
<organism evidence="1 2">
    <name type="scientific">Melia azedarach</name>
    <name type="common">Chinaberry tree</name>
    <dbReference type="NCBI Taxonomy" id="155640"/>
    <lineage>
        <taxon>Eukaryota</taxon>
        <taxon>Viridiplantae</taxon>
        <taxon>Streptophyta</taxon>
        <taxon>Embryophyta</taxon>
        <taxon>Tracheophyta</taxon>
        <taxon>Spermatophyta</taxon>
        <taxon>Magnoliopsida</taxon>
        <taxon>eudicotyledons</taxon>
        <taxon>Gunneridae</taxon>
        <taxon>Pentapetalae</taxon>
        <taxon>rosids</taxon>
        <taxon>malvids</taxon>
        <taxon>Sapindales</taxon>
        <taxon>Meliaceae</taxon>
        <taxon>Melia</taxon>
    </lineage>
</organism>
<keyword evidence="2" id="KW-1185">Reference proteome</keyword>
<protein>
    <submittedName>
        <fullName evidence="1">S-receptor kinase</fullName>
    </submittedName>
</protein>
<name>A0ACC1Y621_MELAZ</name>
<comment type="caution">
    <text evidence="1">The sequence shown here is derived from an EMBL/GenBank/DDBJ whole genome shotgun (WGS) entry which is preliminary data.</text>
</comment>
<sequence>MGLLQYSRALCFCLLLVFKTCIAGSQYVGKIHPGFDASQMEWSNNNGLFLLSNSSSFGFGFYTALDVRFFLLVVIHISSGKVVWTANRGLLIRDSDKFMFERNGNVYLQRGNGVAWSTNTTGEKVASMELQDLGNLVLLGENGSILWQSFSHPTDTLLPGQEFVEGMKLKSFPNSNYLSHYLEFKSGDLILYAGYQTPQTYWSLANESRKTNKSVGGKVHSASLVSNAWNFYDQNKALLWQFIFSQNTDRNATWAASLGPEGAITFSDLQKGKSFTPEATKIPQDPCSVPEHCSPYYVCSFDGWCLCPSSLNSQFNCKPPIASACNSSNFSAELFYVGEKLEYFALGFVAPLPRYDLDACKESCLHNCSCSVLFFENSTGNCFLFDQIGNFQRSQLGSAGYISYMKVSTANDHWLNIKSKESRRQVRNVLIVVFIIVATIAVIVGLLYAGLLYRNKKKRLMEFSEEILEEDNFFENISGMPVRFSYNDLRKATKNFSTKLGQGGFGSVYLGMLPDGTQLAVKKLEAIGQGKKEFRAEVTVIGNVHHVHLVKLKGFCIEGEHRLLAYEYMANGSLDKWIFKTTEESRFLCWNTRFNIALGTAKGLAYLHEECEDKIVHCDIKPENVLLDDHFTAKVSDFGLAKLMNREESLVYTTMRGTRGYLAPEWITNNPISEKTDVFSYGMVLLEIIGGRKSYDQGEDSVKARFPSYAFKMLEEGKLREILDPRLDIDEKNERVTSAIKVALWCIQDDMQMRPPMTKVVQMLEGLCPVPQPPTPSQLNSRAYSGFIRWSSEEGTSSGKLDDNSGAFLSDIRLSGPR</sequence>
<keyword evidence="1" id="KW-0808">Transferase</keyword>
<gene>
    <name evidence="1" type="ORF">OWV82_010080</name>
</gene>
<evidence type="ECO:0000313" key="2">
    <source>
        <dbReference type="Proteomes" id="UP001164539"/>
    </source>
</evidence>
<proteinExistence type="predicted"/>